<feature type="domain" description="DUF7827" evidence="2">
    <location>
        <begin position="177"/>
        <end position="283"/>
    </location>
</feature>
<keyword evidence="1" id="KW-1133">Transmembrane helix</keyword>
<accession>A0ABD6CDC7</accession>
<gene>
    <name evidence="3" type="ORF">ACFR9U_13700</name>
</gene>
<keyword evidence="4" id="KW-1185">Reference proteome</keyword>
<comment type="caution">
    <text evidence="3">The sequence shown here is derived from an EMBL/GenBank/DDBJ whole genome shotgun (WGS) entry which is preliminary data.</text>
</comment>
<dbReference type="Pfam" id="PF25162">
    <property type="entry name" value="DUF7827"/>
    <property type="match status" value="2"/>
</dbReference>
<feature type="transmembrane region" description="Helical" evidence="1">
    <location>
        <begin position="328"/>
        <end position="349"/>
    </location>
</feature>
<evidence type="ECO:0000259" key="2">
    <source>
        <dbReference type="Pfam" id="PF25162"/>
    </source>
</evidence>
<organism evidence="3 4">
    <name type="scientific">Halorientalis brevis</name>
    <dbReference type="NCBI Taxonomy" id="1126241"/>
    <lineage>
        <taxon>Archaea</taxon>
        <taxon>Methanobacteriati</taxon>
        <taxon>Methanobacteriota</taxon>
        <taxon>Stenosarchaea group</taxon>
        <taxon>Halobacteria</taxon>
        <taxon>Halobacteriales</taxon>
        <taxon>Haloarculaceae</taxon>
        <taxon>Halorientalis</taxon>
    </lineage>
</organism>
<dbReference type="AlphaFoldDB" id="A0ABD6CDC7"/>
<name>A0ABD6CDC7_9EURY</name>
<protein>
    <submittedName>
        <fullName evidence="3">Surface glycoprotein</fullName>
    </submittedName>
</protein>
<reference evidence="3 4" key="1">
    <citation type="journal article" date="2019" name="Int. J. Syst. Evol. Microbiol.">
        <title>The Global Catalogue of Microorganisms (GCM) 10K type strain sequencing project: providing services to taxonomists for standard genome sequencing and annotation.</title>
        <authorList>
            <consortium name="The Broad Institute Genomics Platform"/>
            <consortium name="The Broad Institute Genome Sequencing Center for Infectious Disease"/>
            <person name="Wu L."/>
            <person name="Ma J."/>
        </authorList>
    </citation>
    <scope>NUCLEOTIDE SEQUENCE [LARGE SCALE GENOMIC DNA]</scope>
    <source>
        <strain evidence="3 4">CGMCC 1.12125</strain>
    </source>
</reference>
<dbReference type="Proteomes" id="UP001597119">
    <property type="component" value="Unassembled WGS sequence"/>
</dbReference>
<evidence type="ECO:0000313" key="4">
    <source>
        <dbReference type="Proteomes" id="UP001597119"/>
    </source>
</evidence>
<sequence>MSSVRFLVATALVVAVGLPALAGTASAAPAANETGAADGISVPDVVKTEAGETVRIPISFGEADAVRVRIGGPDVNYQINVTVHDENDDGRAVVLFDTYDAMTSETTLFVEDPDAGSNLSETEPGADPPLDVASYPVEAAPAANPSAAPVTGTLKLFDVPVGERSDRTAPGGSVEIVQFERDLVSVERNEVSRIPMSVSEGGAATLSVSAEGYENVSYRATVTVRDGNGDGRVVAVFDPAAVGIDVPTFESDAAADTVRVEDERMNETVRRDGLPSGVYELTLHRGEGATDASPAYALLQLTERNETAASGTATPNGSDASTGALGSVPVLGIGALLAIAGVGLLTGLFRI</sequence>
<keyword evidence="1" id="KW-0472">Membrane</keyword>
<dbReference type="EMBL" id="JBHUDJ010000006">
    <property type="protein sequence ID" value="MFD1588036.1"/>
    <property type="molecule type" value="Genomic_DNA"/>
</dbReference>
<dbReference type="RefSeq" id="WP_247380151.1">
    <property type="nucleotide sequence ID" value="NZ_JALLGV010000008.1"/>
</dbReference>
<evidence type="ECO:0000313" key="3">
    <source>
        <dbReference type="EMBL" id="MFD1588036.1"/>
    </source>
</evidence>
<proteinExistence type="predicted"/>
<dbReference type="InterPro" id="IPR057149">
    <property type="entry name" value="DUF7827"/>
</dbReference>
<evidence type="ECO:0000256" key="1">
    <source>
        <dbReference type="SAM" id="Phobius"/>
    </source>
</evidence>
<keyword evidence="1" id="KW-0812">Transmembrane</keyword>
<feature type="domain" description="DUF7827" evidence="2">
    <location>
        <begin position="44"/>
        <end position="119"/>
    </location>
</feature>